<dbReference type="Proteomes" id="UP000091820">
    <property type="component" value="Unassembled WGS sequence"/>
</dbReference>
<organism evidence="2 3">
    <name type="scientific">Glossina brevipalpis</name>
    <dbReference type="NCBI Taxonomy" id="37001"/>
    <lineage>
        <taxon>Eukaryota</taxon>
        <taxon>Metazoa</taxon>
        <taxon>Ecdysozoa</taxon>
        <taxon>Arthropoda</taxon>
        <taxon>Hexapoda</taxon>
        <taxon>Insecta</taxon>
        <taxon>Pterygota</taxon>
        <taxon>Neoptera</taxon>
        <taxon>Endopterygota</taxon>
        <taxon>Diptera</taxon>
        <taxon>Brachycera</taxon>
        <taxon>Muscomorpha</taxon>
        <taxon>Hippoboscoidea</taxon>
        <taxon>Glossinidae</taxon>
        <taxon>Glossina</taxon>
    </lineage>
</organism>
<dbReference type="AlphaFoldDB" id="A0A1A9WYX1"/>
<evidence type="ECO:0000313" key="3">
    <source>
        <dbReference type="Proteomes" id="UP000091820"/>
    </source>
</evidence>
<feature type="compositionally biased region" description="Low complexity" evidence="1">
    <location>
        <begin position="318"/>
        <end position="327"/>
    </location>
</feature>
<keyword evidence="3" id="KW-1185">Reference proteome</keyword>
<dbReference type="STRING" id="37001.A0A1A9WYX1"/>
<dbReference type="Pfam" id="PF16091">
    <property type="entry name" value="DUF4820"/>
    <property type="match status" value="1"/>
</dbReference>
<evidence type="ECO:0000256" key="1">
    <source>
        <dbReference type="SAM" id="MobiDB-lite"/>
    </source>
</evidence>
<evidence type="ECO:0000313" key="2">
    <source>
        <dbReference type="EnsemblMetazoa" id="GBRI037710-PA"/>
    </source>
</evidence>
<proteinExistence type="predicted"/>
<reference evidence="2" key="2">
    <citation type="submission" date="2020-05" db="UniProtKB">
        <authorList>
            <consortium name="EnsemblMetazoa"/>
        </authorList>
    </citation>
    <scope>IDENTIFICATION</scope>
    <source>
        <strain evidence="2">IAEA</strain>
    </source>
</reference>
<dbReference type="EnsemblMetazoa" id="GBRI037710-RA">
    <property type="protein sequence ID" value="GBRI037710-PA"/>
    <property type="gene ID" value="GBRI037710"/>
</dbReference>
<sequence length="363" mass="41253">MMYGISDVSSEPSLYLGIKSSSRNNPITLFKMPLLAIKCTQALEEEYYKILSFSCSLYCLISFGNMAQQHLASRNSNRQTMIAGNESSRKNISQPRSKVIYNKLYTWTEKCAETRVGQFLIQMMDRTLKIVEETAKWSLPREENDAKLVRPLPWVLFFMLIIWLRTLRILLTMTALVVGNNAITPHLVVYFIQDQRCKLEVLRVHGSKSIKKKESESTANPENNPSIPVKLGKLLSRAICRPGYTNETPSSKVFVCKQSVQITENDSTSDNKICSPIVERSDPHLRVGELLEKYANANVDSDDDPDYVPSPRKLDRASSTSTSSSSDSDNESENEKSDMQKVRNLKTLQFILEVMLEYDPLKN</sequence>
<protein>
    <submittedName>
        <fullName evidence="2">Uncharacterized protein</fullName>
    </submittedName>
</protein>
<dbReference type="VEuPathDB" id="VectorBase:GBRI037710"/>
<reference evidence="3" key="1">
    <citation type="submission" date="2014-03" db="EMBL/GenBank/DDBJ databases">
        <authorList>
            <person name="Aksoy S."/>
            <person name="Warren W."/>
            <person name="Wilson R.K."/>
        </authorList>
    </citation>
    <scope>NUCLEOTIDE SEQUENCE [LARGE SCALE GENOMIC DNA]</scope>
    <source>
        <strain evidence="3">IAEA</strain>
    </source>
</reference>
<feature type="region of interest" description="Disordered" evidence="1">
    <location>
        <begin position="297"/>
        <end position="342"/>
    </location>
</feature>
<accession>A0A1A9WYX1</accession>
<name>A0A1A9WYX1_9MUSC</name>
<dbReference type="InterPro" id="IPR032150">
    <property type="entry name" value="DUF4820"/>
</dbReference>